<evidence type="ECO:0000256" key="1">
    <source>
        <dbReference type="SAM" id="SignalP"/>
    </source>
</evidence>
<dbReference type="Proteomes" id="UP000199648">
    <property type="component" value="Unassembled WGS sequence"/>
</dbReference>
<sequence>MRRLMALISAGFLVAVLSGCAAGVGAGAAAGAYEYQNKQALEELEERYEAGEITQEEYRERKENIESGSVVY</sequence>
<evidence type="ECO:0000313" key="3">
    <source>
        <dbReference type="EMBL" id="SCZ51884.1"/>
    </source>
</evidence>
<accession>A0A1G5PQM7</accession>
<reference evidence="3 4" key="1">
    <citation type="submission" date="2016-10" db="EMBL/GenBank/DDBJ databases">
        <authorList>
            <person name="de Groot N.N."/>
        </authorList>
    </citation>
    <scope>NUCLEOTIDE SEQUENCE [LARGE SCALE GENOMIC DNA]</scope>
    <source>
        <strain evidence="3 4">HLD2</strain>
    </source>
</reference>
<dbReference type="RefSeq" id="WP_175452417.1">
    <property type="nucleotide sequence ID" value="NZ_FMWD01000002.1"/>
</dbReference>
<dbReference type="EMBL" id="FMWD01000002">
    <property type="protein sequence ID" value="SCZ51884.1"/>
    <property type="molecule type" value="Genomic_DNA"/>
</dbReference>
<keyword evidence="1" id="KW-0732">Signal</keyword>
<keyword evidence="4" id="KW-1185">Reference proteome</keyword>
<proteinExistence type="predicted"/>
<protein>
    <submittedName>
        <fullName evidence="3">Short C-terminal domain-containing protein</fullName>
    </submittedName>
</protein>
<organism evidence="3 4">
    <name type="scientific">Thiohalomonas denitrificans</name>
    <dbReference type="NCBI Taxonomy" id="415747"/>
    <lineage>
        <taxon>Bacteria</taxon>
        <taxon>Pseudomonadati</taxon>
        <taxon>Pseudomonadota</taxon>
        <taxon>Gammaproteobacteria</taxon>
        <taxon>Thiohalomonadales</taxon>
        <taxon>Thiohalomonadaceae</taxon>
        <taxon>Thiohalomonas</taxon>
    </lineage>
</organism>
<feature type="chain" id="PRO_5011706373" evidence="1">
    <location>
        <begin position="22"/>
        <end position="72"/>
    </location>
</feature>
<feature type="domain" description="SHOCT" evidence="2">
    <location>
        <begin position="39"/>
        <end position="65"/>
    </location>
</feature>
<feature type="signal peptide" evidence="1">
    <location>
        <begin position="1"/>
        <end position="21"/>
    </location>
</feature>
<evidence type="ECO:0000259" key="2">
    <source>
        <dbReference type="Pfam" id="PF09851"/>
    </source>
</evidence>
<name>A0A1G5PQM7_9GAMM</name>
<dbReference type="Pfam" id="PF09851">
    <property type="entry name" value="SHOCT"/>
    <property type="match status" value="1"/>
</dbReference>
<dbReference type="InterPro" id="IPR018649">
    <property type="entry name" value="SHOCT"/>
</dbReference>
<evidence type="ECO:0000313" key="4">
    <source>
        <dbReference type="Proteomes" id="UP000199648"/>
    </source>
</evidence>
<gene>
    <name evidence="3" type="ORF">SAMN03097708_00613</name>
</gene>
<dbReference type="PROSITE" id="PS51257">
    <property type="entry name" value="PROKAR_LIPOPROTEIN"/>
    <property type="match status" value="1"/>
</dbReference>
<dbReference type="AlphaFoldDB" id="A0A1G5PQM7"/>